<reference evidence="1 2" key="1">
    <citation type="journal article" date="2021" name="Nat. Commun.">
        <title>Genetic determinants of endophytism in the Arabidopsis root mycobiome.</title>
        <authorList>
            <person name="Mesny F."/>
            <person name="Miyauchi S."/>
            <person name="Thiergart T."/>
            <person name="Pickel B."/>
            <person name="Atanasova L."/>
            <person name="Karlsson M."/>
            <person name="Huettel B."/>
            <person name="Barry K.W."/>
            <person name="Haridas S."/>
            <person name="Chen C."/>
            <person name="Bauer D."/>
            <person name="Andreopoulos W."/>
            <person name="Pangilinan J."/>
            <person name="LaButti K."/>
            <person name="Riley R."/>
            <person name="Lipzen A."/>
            <person name="Clum A."/>
            <person name="Drula E."/>
            <person name="Henrissat B."/>
            <person name="Kohler A."/>
            <person name="Grigoriev I.V."/>
            <person name="Martin F.M."/>
            <person name="Hacquard S."/>
        </authorList>
    </citation>
    <scope>NUCLEOTIDE SEQUENCE [LARGE SCALE GENOMIC DNA]</scope>
    <source>
        <strain evidence="1 2">MPI-SDFR-AT-0079</strain>
    </source>
</reference>
<protein>
    <submittedName>
        <fullName evidence="1">Uncharacterized protein</fullName>
    </submittedName>
</protein>
<keyword evidence="2" id="KW-1185">Reference proteome</keyword>
<proteinExistence type="predicted"/>
<feature type="non-terminal residue" evidence="1">
    <location>
        <position position="612"/>
    </location>
</feature>
<accession>A0ACB7PL01</accession>
<comment type="caution">
    <text evidence="1">The sequence shown here is derived from an EMBL/GenBank/DDBJ whole genome shotgun (WGS) entry which is preliminary data.</text>
</comment>
<sequence length="612" mass="65096">MPPVCAIPGTPDLYGMGIRVSFYLLWFFVLIGERCHEHHAQVPRAAELVLAYAVFLGLAMAASGGYLFAAEVYIALLLISTTVYLLVPRHTTDLVAWIRPDLGLGTQRGRFGFIAAARCLFVLVVISLHMWFWGAGVDSESINRNLRDQGGCCPCELPQQVGFAFGPVEMHSGGFRAMNVLLMLALLAGGVVIGAMKAGLIRKKNRSRIRILKEVETFGGLIVASILVAAIELTIQWNGISAAVNQVTTAAQLIPLGIVIGLIVVFLYDLRSGSSREEGSNGGSSGSYIGSGGVGNGNNGGSSSSGAVSCNPSSSSSGWSGVARYSSLNQVSAASQSSNSGSHPPDPPDDLTCKPPPRTPPAPPPPPAAAVAEPEATEASLPPKPRIIDTSSDKISKCQVPGTAGLGSSPLPQADKPKQYRQRPVLLVIYRPQGTTNAKYSPVSPGTPRPTAQKAHTYIAGRRSTTLHKSATLRLAQTHADLTRQLTRSLTDGGADAAFLDETEVRIKKLAQPLDKFRIRSQQRGADGVLRSEEDAVGELVARAEAQVSVFETEVAGLWAEWTAAEGEIAEAEEEVVEIGEEAVGVMKDIEKDFRKATLPDLHTFFQSIDEP</sequence>
<dbReference type="Proteomes" id="UP000724584">
    <property type="component" value="Unassembled WGS sequence"/>
</dbReference>
<dbReference type="EMBL" id="JAGIZQ010000002">
    <property type="protein sequence ID" value="KAH6641685.1"/>
    <property type="molecule type" value="Genomic_DNA"/>
</dbReference>
<evidence type="ECO:0000313" key="2">
    <source>
        <dbReference type="Proteomes" id="UP000724584"/>
    </source>
</evidence>
<organism evidence="1 2">
    <name type="scientific">Chaetomium tenue</name>
    <dbReference type="NCBI Taxonomy" id="1854479"/>
    <lineage>
        <taxon>Eukaryota</taxon>
        <taxon>Fungi</taxon>
        <taxon>Dikarya</taxon>
        <taxon>Ascomycota</taxon>
        <taxon>Pezizomycotina</taxon>
        <taxon>Sordariomycetes</taxon>
        <taxon>Sordariomycetidae</taxon>
        <taxon>Sordariales</taxon>
        <taxon>Chaetomiaceae</taxon>
        <taxon>Chaetomium</taxon>
    </lineage>
</organism>
<name>A0ACB7PL01_9PEZI</name>
<gene>
    <name evidence="1" type="ORF">F5144DRAFT_643191</name>
</gene>
<evidence type="ECO:0000313" key="1">
    <source>
        <dbReference type="EMBL" id="KAH6641685.1"/>
    </source>
</evidence>